<keyword evidence="2" id="KW-0268">Exocytosis</keyword>
<comment type="similarity">
    <text evidence="1">Belongs to the WD repeat L(2)GL family.</text>
</comment>
<evidence type="ECO:0000313" key="6">
    <source>
        <dbReference type="Proteomes" id="UP001321749"/>
    </source>
</evidence>
<dbReference type="PANTHER" id="PTHR10241">
    <property type="entry name" value="LETHAL 2 GIANT LARVAE PROTEIN"/>
    <property type="match status" value="1"/>
</dbReference>
<dbReference type="GO" id="GO:0005096">
    <property type="term" value="F:GTPase activator activity"/>
    <property type="evidence" value="ECO:0007669"/>
    <property type="project" value="TreeGrafter"/>
</dbReference>
<dbReference type="Gene3D" id="2.130.10.10">
    <property type="entry name" value="YVTN repeat-like/Quinoprotein amine dehydrogenase"/>
    <property type="match status" value="2"/>
</dbReference>
<name>A0AAV9HCL9_9PEZI</name>
<dbReference type="SMART" id="SM00320">
    <property type="entry name" value="WD40"/>
    <property type="match status" value="4"/>
</dbReference>
<feature type="domain" description="Lethal giant larvae (Lgl)-like C-terminal" evidence="4">
    <location>
        <begin position="506"/>
        <end position="891"/>
    </location>
</feature>
<dbReference type="GO" id="GO:0045159">
    <property type="term" value="F:myosin II binding"/>
    <property type="evidence" value="ECO:0007669"/>
    <property type="project" value="TreeGrafter"/>
</dbReference>
<proteinExistence type="inferred from homology"/>
<dbReference type="GO" id="GO:0006893">
    <property type="term" value="P:Golgi to plasma membrane transport"/>
    <property type="evidence" value="ECO:0007669"/>
    <property type="project" value="TreeGrafter"/>
</dbReference>
<dbReference type="InterPro" id="IPR013905">
    <property type="entry name" value="Lgl_C_dom"/>
</dbReference>
<evidence type="ECO:0000256" key="1">
    <source>
        <dbReference type="ARBA" id="ARBA00008070"/>
    </source>
</evidence>
<reference evidence="5" key="1">
    <citation type="journal article" date="2023" name="Mol. Phylogenet. Evol.">
        <title>Genome-scale phylogeny and comparative genomics of the fungal order Sordariales.</title>
        <authorList>
            <person name="Hensen N."/>
            <person name="Bonometti L."/>
            <person name="Westerberg I."/>
            <person name="Brannstrom I.O."/>
            <person name="Guillou S."/>
            <person name="Cros-Aarteil S."/>
            <person name="Calhoun S."/>
            <person name="Haridas S."/>
            <person name="Kuo A."/>
            <person name="Mondo S."/>
            <person name="Pangilinan J."/>
            <person name="Riley R."/>
            <person name="LaButti K."/>
            <person name="Andreopoulos B."/>
            <person name="Lipzen A."/>
            <person name="Chen C."/>
            <person name="Yan M."/>
            <person name="Daum C."/>
            <person name="Ng V."/>
            <person name="Clum A."/>
            <person name="Steindorff A."/>
            <person name="Ohm R.A."/>
            <person name="Martin F."/>
            <person name="Silar P."/>
            <person name="Natvig D.O."/>
            <person name="Lalanne C."/>
            <person name="Gautier V."/>
            <person name="Ament-Velasquez S.L."/>
            <person name="Kruys A."/>
            <person name="Hutchinson M.I."/>
            <person name="Powell A.J."/>
            <person name="Barry K."/>
            <person name="Miller A.N."/>
            <person name="Grigoriev I.V."/>
            <person name="Debuchy R."/>
            <person name="Gladieux P."/>
            <person name="Hiltunen Thoren M."/>
            <person name="Johannesson H."/>
        </authorList>
    </citation>
    <scope>NUCLEOTIDE SEQUENCE</scope>
    <source>
        <strain evidence="5">PSN324</strain>
    </source>
</reference>
<dbReference type="GO" id="GO:0019905">
    <property type="term" value="F:syntaxin binding"/>
    <property type="evidence" value="ECO:0007669"/>
    <property type="project" value="TreeGrafter"/>
</dbReference>
<feature type="region of interest" description="Disordered" evidence="3">
    <location>
        <begin position="884"/>
        <end position="921"/>
    </location>
</feature>
<sequence length="981" mass="106433">MASFLRAKQAGVQNDLSAGITPGMFNPDEQARYGINSQISCIAYDPTQSLLAIGTSASQFSPSGKIYVFGRDRIHKTFPGPSRPNSSIRQLSFVADRLVSLDSSNELAIWDLNLGTLIAKYTYSKVACMVTDPGLDWAFVALQTGEVYVYDLDRERPGTFRLPSFWREKDPRAVQVGIMSMQLNPRDIGKLLIAYTHGAVVYSFKQGGVQRFLEWKGLPGQQVPQGRRSRLVNAVWHPTGTFVLAAYDCGSLVFWDPKEEGGRVVATRNLYESRIDEPGRGKQRQLKPFGRIKWCCKSGNPDDTALLIAGGHDVSEEPGGGLTFIELGQTPVYATSSWEVLRDHFEGKRRVSLEIPPGAEVADYCLIPRHSPYFDGAQDPICIMTILTSGEVITLSFPSGYPISPTNFLHPSLSFVHPFVQKINIATVPRERWLGLVEKRNQGEQILRGGMPGALRRRLVDFRNIIQVAHADSTIRIWDAGFGDEIENPSQLQVDVARALGRFEDVSITALHMADSTGELAVGTSAGEVVIYKWDVNRNHGRDATKPLDPNPGALTDISSRAEPSLKEGLQPFRLYEMMQGPISVVACSDVGFIAVGSEGGFFSIIDLRGPAVIYQGPTSDFIKEEKRGGFLKHSKGPSTLEYPTAIQFGVLTLEGDSYSSLACFVGTNLGHVATFKLLPSGQGYTAKPAGVSKANDKVIAICPVNVDNGQAAAATGYAVAGLKEGRQVNGVLVAVTQTELRIFKPATAKGASKSFDDQFCDAARVVELPRVGAAVVCVFGDTTTRAYSIPALKEVGRASLTMLDKTRTMSAVISKTGEIFGWRGPSEISVFPVFGSGRALPPTDDTLVNPQAVTPPRPTISNLQWISGTQYISPTDLDLLIGGDGRPPSKRMMAASAAEQRGAGAGPSGGAASSRAGTSQEGWGEYLSRQLNERTEKLTFVDDAMMKLQEASQGWADDVNKQVKEQKKNMLLGGLKKTFF</sequence>
<gene>
    <name evidence="5" type="ORF">QBC42DRAFT_21294</name>
</gene>
<evidence type="ECO:0000259" key="4">
    <source>
        <dbReference type="Pfam" id="PF08596"/>
    </source>
</evidence>
<dbReference type="InterPro" id="IPR036322">
    <property type="entry name" value="WD40_repeat_dom_sf"/>
</dbReference>
<dbReference type="InterPro" id="IPR015943">
    <property type="entry name" value="WD40/YVTN_repeat-like_dom_sf"/>
</dbReference>
<dbReference type="Proteomes" id="UP001321749">
    <property type="component" value="Unassembled WGS sequence"/>
</dbReference>
<dbReference type="GO" id="GO:0005886">
    <property type="term" value="C:plasma membrane"/>
    <property type="evidence" value="ECO:0007669"/>
    <property type="project" value="TreeGrafter"/>
</dbReference>
<dbReference type="EMBL" id="MU865065">
    <property type="protein sequence ID" value="KAK4458546.1"/>
    <property type="molecule type" value="Genomic_DNA"/>
</dbReference>
<dbReference type="AlphaFoldDB" id="A0AAV9HCL9"/>
<evidence type="ECO:0000256" key="2">
    <source>
        <dbReference type="ARBA" id="ARBA00022483"/>
    </source>
</evidence>
<dbReference type="PANTHER" id="PTHR10241:SF25">
    <property type="entry name" value="TOMOSYN, ISOFORM C"/>
    <property type="match status" value="1"/>
</dbReference>
<dbReference type="InterPro" id="IPR001680">
    <property type="entry name" value="WD40_rpt"/>
</dbReference>
<dbReference type="SUPFAM" id="SSF50978">
    <property type="entry name" value="WD40 repeat-like"/>
    <property type="match status" value="1"/>
</dbReference>
<evidence type="ECO:0000256" key="3">
    <source>
        <dbReference type="SAM" id="MobiDB-lite"/>
    </source>
</evidence>
<protein>
    <submittedName>
        <fullName evidence="5">Lethal(2) giant larvae protein SRO7</fullName>
    </submittedName>
</protein>
<dbReference type="Pfam" id="PF08596">
    <property type="entry name" value="Lgl_C"/>
    <property type="match status" value="1"/>
</dbReference>
<accession>A0AAV9HCL9</accession>
<reference evidence="5" key="2">
    <citation type="submission" date="2023-06" db="EMBL/GenBank/DDBJ databases">
        <authorList>
            <consortium name="Lawrence Berkeley National Laboratory"/>
            <person name="Mondo S.J."/>
            <person name="Hensen N."/>
            <person name="Bonometti L."/>
            <person name="Westerberg I."/>
            <person name="Brannstrom I.O."/>
            <person name="Guillou S."/>
            <person name="Cros-Aarteil S."/>
            <person name="Calhoun S."/>
            <person name="Haridas S."/>
            <person name="Kuo A."/>
            <person name="Pangilinan J."/>
            <person name="Riley R."/>
            <person name="Labutti K."/>
            <person name="Andreopoulos B."/>
            <person name="Lipzen A."/>
            <person name="Chen C."/>
            <person name="Yanf M."/>
            <person name="Daum C."/>
            <person name="Ng V."/>
            <person name="Clum A."/>
            <person name="Steindorff A."/>
            <person name="Ohm R."/>
            <person name="Martin F."/>
            <person name="Silar P."/>
            <person name="Natvig D."/>
            <person name="Lalanne C."/>
            <person name="Gautier V."/>
            <person name="Ament-Velasquez S.L."/>
            <person name="Kruys A."/>
            <person name="Hutchinson M.I."/>
            <person name="Powell A.J."/>
            <person name="Barry K."/>
            <person name="Miller A.N."/>
            <person name="Grigoriev I.V."/>
            <person name="Debuchy R."/>
            <person name="Gladieux P."/>
            <person name="Thoren M.H."/>
            <person name="Johannesson H."/>
        </authorList>
    </citation>
    <scope>NUCLEOTIDE SEQUENCE</scope>
    <source>
        <strain evidence="5">PSN324</strain>
    </source>
</reference>
<dbReference type="GO" id="GO:0005737">
    <property type="term" value="C:cytoplasm"/>
    <property type="evidence" value="ECO:0007669"/>
    <property type="project" value="TreeGrafter"/>
</dbReference>
<dbReference type="GO" id="GO:0006887">
    <property type="term" value="P:exocytosis"/>
    <property type="evidence" value="ECO:0007669"/>
    <property type="project" value="UniProtKB-KW"/>
</dbReference>
<comment type="caution">
    <text evidence="5">The sequence shown here is derived from an EMBL/GenBank/DDBJ whole genome shotgun (WGS) entry which is preliminary data.</text>
</comment>
<keyword evidence="6" id="KW-1185">Reference proteome</keyword>
<organism evidence="5 6">
    <name type="scientific">Cladorrhinum samala</name>
    <dbReference type="NCBI Taxonomy" id="585594"/>
    <lineage>
        <taxon>Eukaryota</taxon>
        <taxon>Fungi</taxon>
        <taxon>Dikarya</taxon>
        <taxon>Ascomycota</taxon>
        <taxon>Pezizomycotina</taxon>
        <taxon>Sordariomycetes</taxon>
        <taxon>Sordariomycetidae</taxon>
        <taxon>Sordariales</taxon>
        <taxon>Podosporaceae</taxon>
        <taxon>Cladorrhinum</taxon>
    </lineage>
</organism>
<evidence type="ECO:0000313" key="5">
    <source>
        <dbReference type="EMBL" id="KAK4458546.1"/>
    </source>
</evidence>